<evidence type="ECO:0000256" key="14">
    <source>
        <dbReference type="PROSITE-ProRule" id="PRU01360"/>
    </source>
</evidence>
<dbReference type="EMBL" id="CP024199">
    <property type="protein sequence ID" value="AUG52584.1"/>
    <property type="molecule type" value="Genomic_DNA"/>
</dbReference>
<evidence type="ECO:0000256" key="15">
    <source>
        <dbReference type="RuleBase" id="RU003357"/>
    </source>
</evidence>
<dbReference type="InterPro" id="IPR039426">
    <property type="entry name" value="TonB-dep_rcpt-like"/>
</dbReference>
<gene>
    <name evidence="19" type="ORF">CSC3H3_07530</name>
</gene>
<evidence type="ECO:0000256" key="10">
    <source>
        <dbReference type="ARBA" id="ARBA00023077"/>
    </source>
</evidence>
<evidence type="ECO:0000256" key="3">
    <source>
        <dbReference type="ARBA" id="ARBA00022448"/>
    </source>
</evidence>
<dbReference type="InterPro" id="IPR037066">
    <property type="entry name" value="Plug_dom_sf"/>
</dbReference>
<dbReference type="InterPro" id="IPR012910">
    <property type="entry name" value="Plug_dom"/>
</dbReference>
<name>A0ABM6Q7U4_9PROT</name>
<evidence type="ECO:0000256" key="11">
    <source>
        <dbReference type="ARBA" id="ARBA00023136"/>
    </source>
</evidence>
<evidence type="ECO:0000313" key="20">
    <source>
        <dbReference type="Proteomes" id="UP000233458"/>
    </source>
</evidence>
<evidence type="ECO:0000256" key="16">
    <source>
        <dbReference type="SAM" id="MobiDB-lite"/>
    </source>
</evidence>
<dbReference type="InterPro" id="IPR000531">
    <property type="entry name" value="Beta-barrel_TonB"/>
</dbReference>
<evidence type="ECO:0000256" key="8">
    <source>
        <dbReference type="ARBA" id="ARBA00023004"/>
    </source>
</evidence>
<dbReference type="Pfam" id="PF07715">
    <property type="entry name" value="Plug"/>
    <property type="match status" value="1"/>
</dbReference>
<protein>
    <submittedName>
        <fullName evidence="19">TonB-dependent siderophore receptor</fullName>
    </submittedName>
</protein>
<evidence type="ECO:0000256" key="4">
    <source>
        <dbReference type="ARBA" id="ARBA00022452"/>
    </source>
</evidence>
<keyword evidence="12 19" id="KW-0675">Receptor</keyword>
<dbReference type="Pfam" id="PF00593">
    <property type="entry name" value="TonB_dep_Rec_b-barrel"/>
    <property type="match status" value="1"/>
</dbReference>
<keyword evidence="3 14" id="KW-0813">Transport</keyword>
<keyword evidence="13 14" id="KW-0998">Cell outer membrane</keyword>
<keyword evidence="4 14" id="KW-1134">Transmembrane beta strand</keyword>
<evidence type="ECO:0000256" key="13">
    <source>
        <dbReference type="ARBA" id="ARBA00023237"/>
    </source>
</evidence>
<dbReference type="PANTHER" id="PTHR32552:SF68">
    <property type="entry name" value="FERRICHROME OUTER MEMBRANE TRANSPORTER_PHAGE RECEPTOR"/>
    <property type="match status" value="1"/>
</dbReference>
<keyword evidence="6 14" id="KW-0812">Transmembrane</keyword>
<feature type="region of interest" description="Disordered" evidence="16">
    <location>
        <begin position="46"/>
        <end position="80"/>
    </location>
</feature>
<dbReference type="Gene3D" id="2.170.130.10">
    <property type="entry name" value="TonB-dependent receptor, plug domain"/>
    <property type="match status" value="1"/>
</dbReference>
<dbReference type="Gene3D" id="2.40.170.20">
    <property type="entry name" value="TonB-dependent receptor, beta-barrel domain"/>
    <property type="match status" value="1"/>
</dbReference>
<dbReference type="InterPro" id="IPR010105">
    <property type="entry name" value="TonB_sidphr_rcpt"/>
</dbReference>
<keyword evidence="20" id="KW-1185">Reference proteome</keyword>
<feature type="compositionally biased region" description="Polar residues" evidence="16">
    <location>
        <begin position="47"/>
        <end position="58"/>
    </location>
</feature>
<dbReference type="NCBIfam" id="TIGR01783">
    <property type="entry name" value="TonB-siderophor"/>
    <property type="match status" value="1"/>
</dbReference>
<feature type="compositionally biased region" description="Basic and acidic residues" evidence="16">
    <location>
        <begin position="65"/>
        <end position="75"/>
    </location>
</feature>
<evidence type="ECO:0000256" key="12">
    <source>
        <dbReference type="ARBA" id="ARBA00023170"/>
    </source>
</evidence>
<evidence type="ECO:0000313" key="19">
    <source>
        <dbReference type="EMBL" id="AUG52584.1"/>
    </source>
</evidence>
<keyword evidence="10 15" id="KW-0798">TonB box</keyword>
<evidence type="ECO:0000256" key="6">
    <source>
        <dbReference type="ARBA" id="ARBA00022692"/>
    </source>
</evidence>
<keyword evidence="7" id="KW-0732">Signal</keyword>
<dbReference type="Proteomes" id="UP000233458">
    <property type="component" value="Chromosome"/>
</dbReference>
<feature type="domain" description="TonB-dependent receptor-like beta-barrel" evidence="17">
    <location>
        <begin position="268"/>
        <end position="709"/>
    </location>
</feature>
<dbReference type="PANTHER" id="PTHR32552">
    <property type="entry name" value="FERRICHROME IRON RECEPTOR-RELATED"/>
    <property type="match status" value="1"/>
</dbReference>
<evidence type="ECO:0000256" key="9">
    <source>
        <dbReference type="ARBA" id="ARBA00023065"/>
    </source>
</evidence>
<dbReference type="RefSeq" id="WP_101284458.1">
    <property type="nucleotide sequence ID" value="NZ_CP024199.1"/>
</dbReference>
<feature type="domain" description="TonB-dependent receptor plug" evidence="18">
    <location>
        <begin position="96"/>
        <end position="195"/>
    </location>
</feature>
<evidence type="ECO:0000256" key="2">
    <source>
        <dbReference type="ARBA" id="ARBA00009810"/>
    </source>
</evidence>
<organism evidence="19 20">
    <name type="scientific">Thalassospira marina</name>
    <dbReference type="NCBI Taxonomy" id="2048283"/>
    <lineage>
        <taxon>Bacteria</taxon>
        <taxon>Pseudomonadati</taxon>
        <taxon>Pseudomonadota</taxon>
        <taxon>Alphaproteobacteria</taxon>
        <taxon>Rhodospirillales</taxon>
        <taxon>Thalassospiraceae</taxon>
        <taxon>Thalassospira</taxon>
    </lineage>
</organism>
<keyword evidence="8" id="KW-0408">Iron</keyword>
<evidence type="ECO:0000259" key="18">
    <source>
        <dbReference type="Pfam" id="PF07715"/>
    </source>
</evidence>
<sequence length="740" mass="80552">MMCKTAQNAHARQHGARFTGRKALVTLGLYAGVSLAVLHAAQAQQATDTPQSEQQGTDPITLDPIRVEGIGERGDGPVQGYVAKRSRAGTKTDTPLMKTSQSVSVVPAEQIEDQQAGSVAEALRYSAGVFTEYRGMSNQHDEMYVRGFSYVPRYLDGLDYGLGSLGQVEPYFLERVEVLRGPSSILYGQANPGGIVNLVSKKADGDLGNSMELTAGTDNLFSSAVDLSGILSAEKGISWRMVAKGITEEEQAGDVDKKRIAVMPSVNWTPNDRTDLTVSLMYQNDPDAGTRNFLMSRGLVTPTSSGYIPQDFYIGNPNFEESSRTQTSVGYELEHALNDMITLRQNARYTNIEADVKGMIGWSTIDDQTIDRRATAYGDELEQYAIDNQAQFDFATGAFEHTVLVGLDAKYSVHDGQYKRSNTSYPINWTSPDYGPIGTVVYDGYSYDETTKSRQIGLYAQEQLEIGQLTLSAGGRHDWADNTFEDNAAGTSTDYSDSAFSGRLGAIYNFSNGLAPYVSYSTSFEPQLGSNGSGAPYEPVTAQQYEAGIKFGPDSGRYQLIASVYKITQQNVVSRDPTTNLSYQTGEIESRGYELEAHAEILDNLNLVASYSHINAEITKDANPVSVGLKRDRTPEDQASLWLKQDIVSGAFDGLGFGAGVRYIGESTDRTNTIDVPDVTLFDAMLSYDLASVSTRLEGAKLQLNVTNLTDETYVASCAGSTSCFYGPGRTVTATLKYSW</sequence>
<dbReference type="CDD" id="cd01347">
    <property type="entry name" value="ligand_gated_channel"/>
    <property type="match status" value="1"/>
</dbReference>
<proteinExistence type="inferred from homology"/>
<comment type="subcellular location">
    <subcellularLocation>
        <location evidence="1 14">Cell outer membrane</location>
        <topology evidence="1 14">Multi-pass membrane protein</topology>
    </subcellularLocation>
</comment>
<dbReference type="SUPFAM" id="SSF56935">
    <property type="entry name" value="Porins"/>
    <property type="match status" value="1"/>
</dbReference>
<evidence type="ECO:0000259" key="17">
    <source>
        <dbReference type="Pfam" id="PF00593"/>
    </source>
</evidence>
<keyword evidence="11 14" id="KW-0472">Membrane</keyword>
<evidence type="ECO:0000256" key="7">
    <source>
        <dbReference type="ARBA" id="ARBA00022729"/>
    </source>
</evidence>
<accession>A0ABM6Q7U4</accession>
<dbReference type="InterPro" id="IPR036942">
    <property type="entry name" value="Beta-barrel_TonB_sf"/>
</dbReference>
<keyword evidence="5" id="KW-0410">Iron transport</keyword>
<dbReference type="PROSITE" id="PS52016">
    <property type="entry name" value="TONB_DEPENDENT_REC_3"/>
    <property type="match status" value="1"/>
</dbReference>
<comment type="similarity">
    <text evidence="2 14 15">Belongs to the TonB-dependent receptor family.</text>
</comment>
<keyword evidence="9" id="KW-0406">Ion transport</keyword>
<evidence type="ECO:0000256" key="5">
    <source>
        <dbReference type="ARBA" id="ARBA00022496"/>
    </source>
</evidence>
<reference evidence="19 20" key="1">
    <citation type="submission" date="2017-10" db="EMBL/GenBank/DDBJ databases">
        <title>Biodiversity and function of Thalassospira species in the particle-attached aromatic-hydrocarbon-degrading consortia from the surface seawater of the China South Sea.</title>
        <authorList>
            <person name="Dong C."/>
            <person name="Liu R."/>
            <person name="Shao Z."/>
        </authorList>
    </citation>
    <scope>NUCLEOTIDE SEQUENCE [LARGE SCALE GENOMIC DNA]</scope>
    <source>
        <strain evidence="19 20">CSC3H3</strain>
    </source>
</reference>
<evidence type="ECO:0000256" key="1">
    <source>
        <dbReference type="ARBA" id="ARBA00004571"/>
    </source>
</evidence>